<comment type="caution">
    <text evidence="1">The sequence shown here is derived from an EMBL/GenBank/DDBJ whole genome shotgun (WGS) entry which is preliminary data.</text>
</comment>
<dbReference type="EMBL" id="CAVMJV010000108">
    <property type="protein sequence ID" value="CAK5100670.1"/>
    <property type="molecule type" value="Genomic_DNA"/>
</dbReference>
<gene>
    <name evidence="1" type="ORF">MENTE1834_LOCUS42114</name>
</gene>
<evidence type="ECO:0000313" key="2">
    <source>
        <dbReference type="Proteomes" id="UP001497535"/>
    </source>
</evidence>
<name>A0ACB1AS99_MELEN</name>
<sequence>MNRELNGHQERFLFADRRGEEQILVFGSEASAAWSNQMEHVFMDGTFSGNF</sequence>
<protein>
    <submittedName>
        <fullName evidence="1">Uncharacterized protein</fullName>
    </submittedName>
</protein>
<keyword evidence="2" id="KW-1185">Reference proteome</keyword>
<dbReference type="Proteomes" id="UP001497535">
    <property type="component" value="Unassembled WGS sequence"/>
</dbReference>
<reference evidence="1" key="1">
    <citation type="submission" date="2023-11" db="EMBL/GenBank/DDBJ databases">
        <authorList>
            <person name="Poullet M."/>
        </authorList>
    </citation>
    <scope>NUCLEOTIDE SEQUENCE</scope>
    <source>
        <strain evidence="1">E1834</strain>
    </source>
</reference>
<accession>A0ACB1AS99</accession>
<proteinExistence type="predicted"/>
<organism evidence="1 2">
    <name type="scientific">Meloidogyne enterolobii</name>
    <name type="common">Root-knot nematode worm</name>
    <name type="synonym">Meloidogyne mayaguensis</name>
    <dbReference type="NCBI Taxonomy" id="390850"/>
    <lineage>
        <taxon>Eukaryota</taxon>
        <taxon>Metazoa</taxon>
        <taxon>Ecdysozoa</taxon>
        <taxon>Nematoda</taxon>
        <taxon>Chromadorea</taxon>
        <taxon>Rhabditida</taxon>
        <taxon>Tylenchina</taxon>
        <taxon>Tylenchomorpha</taxon>
        <taxon>Tylenchoidea</taxon>
        <taxon>Meloidogynidae</taxon>
        <taxon>Meloidogyninae</taxon>
        <taxon>Meloidogyne</taxon>
    </lineage>
</organism>
<evidence type="ECO:0000313" key="1">
    <source>
        <dbReference type="EMBL" id="CAK5100670.1"/>
    </source>
</evidence>